<dbReference type="KEGG" id="sjv:SJAV_21530"/>
<feature type="transmembrane region" description="Helical" evidence="1">
    <location>
        <begin position="131"/>
        <end position="151"/>
    </location>
</feature>
<feature type="transmembrane region" description="Helical" evidence="1">
    <location>
        <begin position="35"/>
        <end position="56"/>
    </location>
</feature>
<gene>
    <name evidence="2" type="ORF">SJAV_21530</name>
</gene>
<feature type="transmembrane region" description="Helical" evidence="1">
    <location>
        <begin position="77"/>
        <end position="95"/>
    </location>
</feature>
<keyword evidence="1" id="KW-1133">Transmembrane helix</keyword>
<name>A0AAT9GTJ4_9CREN</name>
<dbReference type="AlphaFoldDB" id="A0AAT9GTJ4"/>
<accession>A0AAT9GTJ4</accession>
<dbReference type="EMBL" id="AP031322">
    <property type="protein sequence ID" value="BFH74209.1"/>
    <property type="molecule type" value="Genomic_DNA"/>
</dbReference>
<proteinExistence type="predicted"/>
<feature type="transmembrane region" description="Helical" evidence="1">
    <location>
        <begin position="157"/>
        <end position="177"/>
    </location>
</feature>
<evidence type="ECO:0000256" key="1">
    <source>
        <dbReference type="SAM" id="Phobius"/>
    </source>
</evidence>
<organism evidence="2">
    <name type="scientific">Sulfurisphaera javensis</name>
    <dbReference type="NCBI Taxonomy" id="2049879"/>
    <lineage>
        <taxon>Archaea</taxon>
        <taxon>Thermoproteota</taxon>
        <taxon>Thermoprotei</taxon>
        <taxon>Sulfolobales</taxon>
        <taxon>Sulfolobaceae</taxon>
        <taxon>Sulfurisphaera</taxon>
    </lineage>
</organism>
<dbReference type="RefSeq" id="WP_369609740.1">
    <property type="nucleotide sequence ID" value="NZ_AP031322.1"/>
</dbReference>
<evidence type="ECO:0000313" key="2">
    <source>
        <dbReference type="EMBL" id="BFH74209.1"/>
    </source>
</evidence>
<protein>
    <submittedName>
        <fullName evidence="2">Uncharacterized protein</fullName>
    </submittedName>
</protein>
<dbReference type="GeneID" id="92355103"/>
<feature type="transmembrane region" description="Helical" evidence="1">
    <location>
        <begin position="101"/>
        <end position="119"/>
    </location>
</feature>
<keyword evidence="1" id="KW-0812">Transmembrane</keyword>
<keyword evidence="1" id="KW-0472">Membrane</keyword>
<feature type="transmembrane region" description="Helical" evidence="1">
    <location>
        <begin position="7"/>
        <end position="29"/>
    </location>
</feature>
<sequence length="188" mass="22446">MRKTLGIYYGTWVIYFLFINLVNYVESLYTSNNVIFTLTDIVIVVPFIIYSVYIFGKIIRLRLIRFGYNNRYFQITRIFYSLYYTILIIIFMITFDQWYSIIPILLFTAGISFAIWRILFSRYKLTKGKYYDILAIGSFQLYPLYPILAATSFSKFATIYVFIFAILWAYASIKSFLELIDNGEYQRC</sequence>
<reference evidence="2" key="1">
    <citation type="submission" date="2024-03" db="EMBL/GenBank/DDBJ databases">
        <title>Complete genome sequence of Sulfurisphaera javensis strain KD-1.</title>
        <authorList>
            <person name="Sakai H."/>
            <person name="Nur N."/>
            <person name="Suwanto A."/>
            <person name="Kurosawa N."/>
        </authorList>
    </citation>
    <scope>NUCLEOTIDE SEQUENCE</scope>
    <source>
        <strain evidence="2">KD-1</strain>
    </source>
</reference>